<dbReference type="InParanoid" id="A0A059D0N3"/>
<dbReference type="Gramene" id="KCW83941">
    <property type="protein sequence ID" value="KCW83941"/>
    <property type="gene ID" value="EUGRSUZ_B00827"/>
</dbReference>
<accession>A0A059D0N3</accession>
<keyword evidence="1" id="KW-0812">Transmembrane</keyword>
<organism evidence="2">
    <name type="scientific">Eucalyptus grandis</name>
    <name type="common">Flooded gum</name>
    <dbReference type="NCBI Taxonomy" id="71139"/>
    <lineage>
        <taxon>Eukaryota</taxon>
        <taxon>Viridiplantae</taxon>
        <taxon>Streptophyta</taxon>
        <taxon>Embryophyta</taxon>
        <taxon>Tracheophyta</taxon>
        <taxon>Spermatophyta</taxon>
        <taxon>Magnoliopsida</taxon>
        <taxon>eudicotyledons</taxon>
        <taxon>Gunneridae</taxon>
        <taxon>Pentapetalae</taxon>
        <taxon>rosids</taxon>
        <taxon>malvids</taxon>
        <taxon>Myrtales</taxon>
        <taxon>Myrtaceae</taxon>
        <taxon>Myrtoideae</taxon>
        <taxon>Eucalypteae</taxon>
        <taxon>Eucalyptus</taxon>
    </lineage>
</organism>
<name>A0A059D0N3_EUCGR</name>
<reference evidence="2" key="1">
    <citation type="submission" date="2013-07" db="EMBL/GenBank/DDBJ databases">
        <title>The genome of Eucalyptus grandis.</title>
        <authorList>
            <person name="Schmutz J."/>
            <person name="Hayes R."/>
            <person name="Myburg A."/>
            <person name="Tuskan G."/>
            <person name="Grattapaglia D."/>
            <person name="Rokhsar D.S."/>
        </authorList>
    </citation>
    <scope>NUCLEOTIDE SEQUENCE</scope>
    <source>
        <tissue evidence="2">Leaf extractions</tissue>
    </source>
</reference>
<feature type="transmembrane region" description="Helical" evidence="1">
    <location>
        <begin position="25"/>
        <end position="46"/>
    </location>
</feature>
<evidence type="ECO:0000256" key="1">
    <source>
        <dbReference type="SAM" id="Phobius"/>
    </source>
</evidence>
<proteinExistence type="predicted"/>
<dbReference type="AlphaFoldDB" id="A0A059D0N3"/>
<gene>
    <name evidence="2" type="ORF">EUGRSUZ_B00827</name>
</gene>
<dbReference type="EMBL" id="KK198754">
    <property type="protein sequence ID" value="KCW83941.1"/>
    <property type="molecule type" value="Genomic_DNA"/>
</dbReference>
<protein>
    <submittedName>
        <fullName evidence="2">Uncharacterized protein</fullName>
    </submittedName>
</protein>
<evidence type="ECO:0000313" key="2">
    <source>
        <dbReference type="EMBL" id="KCW83941.1"/>
    </source>
</evidence>
<keyword evidence="1" id="KW-0472">Membrane</keyword>
<sequence>MADIRERASKAAHNSNRHSLTPTPLIIPSFCSFHFLHIISLFLWVYEGEREREILCFFWGCFVSLSIHAQSPNGYISWRFLVGVCKQVCVSIISSEVTHSYRSRSSLPLQGQGLYRPTQDFDGRDKTLN</sequence>
<keyword evidence="1" id="KW-1133">Transmembrane helix</keyword>